<gene>
    <name evidence="11" type="primary">LOC111112365</name>
</gene>
<feature type="signal peptide" evidence="7">
    <location>
        <begin position="1"/>
        <end position="20"/>
    </location>
</feature>
<evidence type="ECO:0000256" key="6">
    <source>
        <dbReference type="SAM" id="Phobius"/>
    </source>
</evidence>
<accession>A0A8B8BQD3</accession>
<dbReference type="InterPro" id="IPR000242">
    <property type="entry name" value="PTP_cat"/>
</dbReference>
<dbReference type="SMART" id="SM00194">
    <property type="entry name" value="PTPc"/>
    <property type="match status" value="2"/>
</dbReference>
<dbReference type="SUPFAM" id="SSF49785">
    <property type="entry name" value="Galactose-binding domain-like"/>
    <property type="match status" value="1"/>
</dbReference>
<dbReference type="InterPro" id="IPR029021">
    <property type="entry name" value="Prot-tyrosine_phosphatase-like"/>
</dbReference>
<feature type="region of interest" description="Disordered" evidence="5">
    <location>
        <begin position="588"/>
        <end position="623"/>
    </location>
</feature>
<dbReference type="GeneID" id="111112365"/>
<evidence type="ECO:0000256" key="7">
    <source>
        <dbReference type="SAM" id="SignalP"/>
    </source>
</evidence>
<name>A0A8B8BQD3_CRAVI</name>
<evidence type="ECO:0000259" key="9">
    <source>
        <dbReference type="PROSITE" id="PS50056"/>
    </source>
</evidence>
<dbReference type="Pfam" id="PF00102">
    <property type="entry name" value="Y_phosphatase"/>
    <property type="match status" value="2"/>
</dbReference>
<dbReference type="PROSITE" id="PS00383">
    <property type="entry name" value="TYR_PHOSPHATASE_1"/>
    <property type="match status" value="1"/>
</dbReference>
<dbReference type="SMART" id="SM00181">
    <property type="entry name" value="EGF"/>
    <property type="match status" value="7"/>
</dbReference>
<feature type="domain" description="Tyrosine-protein phosphatase" evidence="8">
    <location>
        <begin position="937"/>
        <end position="1190"/>
    </location>
</feature>
<dbReference type="PANTHER" id="PTHR19134:SF562">
    <property type="entry name" value="PROTEIN-TYROSINE-PHOSPHATASE"/>
    <property type="match status" value="1"/>
</dbReference>
<dbReference type="KEGG" id="cvn:111112365"/>
<comment type="similarity">
    <text evidence="1">Belongs to the protein-tyrosine phosphatase family.</text>
</comment>
<dbReference type="RefSeq" id="XP_022305525.1">
    <property type="nucleotide sequence ID" value="XM_022449817.1"/>
</dbReference>
<keyword evidence="7" id="KW-0732">Signal</keyword>
<evidence type="ECO:0000313" key="10">
    <source>
        <dbReference type="Proteomes" id="UP000694844"/>
    </source>
</evidence>
<dbReference type="Proteomes" id="UP000694844">
    <property type="component" value="Chromosome 9"/>
</dbReference>
<dbReference type="CDD" id="cd00047">
    <property type="entry name" value="PTPc"/>
    <property type="match status" value="2"/>
</dbReference>
<keyword evidence="10" id="KW-1185">Reference proteome</keyword>
<keyword evidence="4" id="KW-0904">Protein phosphatase</keyword>
<evidence type="ECO:0000256" key="3">
    <source>
        <dbReference type="ARBA" id="ARBA00022801"/>
    </source>
</evidence>
<reference evidence="11" key="1">
    <citation type="submission" date="2025-08" db="UniProtKB">
        <authorList>
            <consortium name="RefSeq"/>
        </authorList>
    </citation>
    <scope>IDENTIFICATION</scope>
    <source>
        <tissue evidence="11">Whole sample</tissue>
    </source>
</reference>
<evidence type="ECO:0000256" key="2">
    <source>
        <dbReference type="ARBA" id="ARBA00013064"/>
    </source>
</evidence>
<dbReference type="SUPFAM" id="SSF52799">
    <property type="entry name" value="(Phosphotyrosine protein) phosphatases II"/>
    <property type="match status" value="2"/>
</dbReference>
<dbReference type="InterPro" id="IPR000742">
    <property type="entry name" value="EGF"/>
</dbReference>
<dbReference type="PROSITE" id="PS50056">
    <property type="entry name" value="TYR_PHOSPHATASE_2"/>
    <property type="match status" value="2"/>
</dbReference>
<evidence type="ECO:0000259" key="8">
    <source>
        <dbReference type="PROSITE" id="PS50055"/>
    </source>
</evidence>
<dbReference type="GO" id="GO:0004725">
    <property type="term" value="F:protein tyrosine phosphatase activity"/>
    <property type="evidence" value="ECO:0007669"/>
    <property type="project" value="InterPro"/>
</dbReference>
<protein>
    <recommendedName>
        <fullName evidence="2">protein-tyrosine-phosphatase</fullName>
        <ecNumber evidence="2">3.1.3.48</ecNumber>
    </recommendedName>
</protein>
<feature type="domain" description="Tyrosine specific protein phosphatases" evidence="9">
    <location>
        <begin position="814"/>
        <end position="889"/>
    </location>
</feature>
<dbReference type="OrthoDB" id="6058203at2759"/>
<evidence type="ECO:0000256" key="5">
    <source>
        <dbReference type="SAM" id="MobiDB-lite"/>
    </source>
</evidence>
<proteinExistence type="inferred from homology"/>
<dbReference type="Gene3D" id="2.60.120.260">
    <property type="entry name" value="Galactose-binding domain-like"/>
    <property type="match status" value="1"/>
</dbReference>
<keyword evidence="3" id="KW-0378">Hydrolase</keyword>
<dbReference type="InterPro" id="IPR008979">
    <property type="entry name" value="Galactose-bd-like_sf"/>
</dbReference>
<dbReference type="PANTHER" id="PTHR19134">
    <property type="entry name" value="RECEPTOR-TYPE TYROSINE-PROTEIN PHOSPHATASE"/>
    <property type="match status" value="1"/>
</dbReference>
<dbReference type="AlphaFoldDB" id="A0A8B8BQD3"/>
<evidence type="ECO:0000256" key="4">
    <source>
        <dbReference type="ARBA" id="ARBA00022912"/>
    </source>
</evidence>
<evidence type="ECO:0000313" key="11">
    <source>
        <dbReference type="RefSeq" id="XP_022305525.1"/>
    </source>
</evidence>
<dbReference type="PRINTS" id="PR00700">
    <property type="entry name" value="PRTYPHPHTASE"/>
</dbReference>
<dbReference type="InterPro" id="IPR016130">
    <property type="entry name" value="Tyr_Pase_AS"/>
</dbReference>
<feature type="transmembrane region" description="Helical" evidence="6">
    <location>
        <begin position="531"/>
        <end position="557"/>
    </location>
</feature>
<dbReference type="InterPro" id="IPR050348">
    <property type="entry name" value="Protein-Tyr_Phosphatase"/>
</dbReference>
<dbReference type="InterPro" id="IPR003595">
    <property type="entry name" value="Tyr_Pase_cat"/>
</dbReference>
<dbReference type="Pfam" id="PF22633">
    <property type="entry name" value="F5_F8_type_C_2"/>
    <property type="match status" value="1"/>
</dbReference>
<keyword evidence="6" id="KW-0472">Membrane</keyword>
<dbReference type="PROSITE" id="PS50055">
    <property type="entry name" value="TYR_PHOSPHATASE_PTP"/>
    <property type="match status" value="2"/>
</dbReference>
<keyword evidence="6" id="KW-0812">Transmembrane</keyword>
<feature type="chain" id="PRO_5034714502" description="protein-tyrosine-phosphatase" evidence="7">
    <location>
        <begin position="21"/>
        <end position="1200"/>
    </location>
</feature>
<dbReference type="InterPro" id="IPR000387">
    <property type="entry name" value="Tyr_Pase_dom"/>
</dbReference>
<organism evidence="10 11">
    <name type="scientific">Crassostrea virginica</name>
    <name type="common">Eastern oyster</name>
    <dbReference type="NCBI Taxonomy" id="6565"/>
    <lineage>
        <taxon>Eukaryota</taxon>
        <taxon>Metazoa</taxon>
        <taxon>Spiralia</taxon>
        <taxon>Lophotrochozoa</taxon>
        <taxon>Mollusca</taxon>
        <taxon>Bivalvia</taxon>
        <taxon>Autobranchia</taxon>
        <taxon>Pteriomorphia</taxon>
        <taxon>Ostreida</taxon>
        <taxon>Ostreoidea</taxon>
        <taxon>Ostreidae</taxon>
        <taxon>Crassostrea</taxon>
    </lineage>
</organism>
<evidence type="ECO:0000256" key="1">
    <source>
        <dbReference type="ARBA" id="ARBA00009580"/>
    </source>
</evidence>
<keyword evidence="6" id="KW-1133">Transmembrane helix</keyword>
<feature type="domain" description="Tyrosine specific protein phosphatases" evidence="9">
    <location>
        <begin position="1107"/>
        <end position="1181"/>
    </location>
</feature>
<dbReference type="EC" id="3.1.3.48" evidence="2"/>
<feature type="domain" description="Tyrosine-protein phosphatase" evidence="8">
    <location>
        <begin position="643"/>
        <end position="898"/>
    </location>
</feature>
<dbReference type="Gene3D" id="3.90.190.10">
    <property type="entry name" value="Protein tyrosine phosphatase superfamily"/>
    <property type="match status" value="2"/>
</dbReference>
<dbReference type="Gene3D" id="2.170.300.10">
    <property type="entry name" value="Tie2 ligand-binding domain superfamily"/>
    <property type="match status" value="1"/>
</dbReference>
<sequence length="1200" mass="134117">MKMKCTNLILFFVGYFAVLAYDDLSKQKIATQSTTVQGDQYKAGNAVDRDTKTCMRTKEIGQGEQIIDKTVWWKVDLGGVYNIYSVNIQFRNYDGYGSRQQGRFAGFSLYISNTGNRETSSLCYKDGPALPPLNFTTTCTLSGRYVIFYNERLNGVTYPPGYILNTNLYTELCEVTVYGCSKPGVYGSNCSIPCPNNCRYRTCHIMDGTCFGCEAGYKGTICATECPDEWYGLDCKQNCSGHCRDNDPCNKVTGRCDKGCTYGWYGQHCEHRCVGHCIYNASCNQANGICNGGCAHGWYGQRCEHRCVGHCYNNASCNQVNGTCDGGCAAGWIGSLCENECSDGAYGYNCVNKCSGHCMGESPCNKQTGYCDRGCKPGYTNASCNTECSFGTYGKHCAKNCSGYCLHNKSCNHIDGVCTDGCQNGYIGDICNTSCEHGHYGKNCLQNCSSNCKTCKHTDGTCSCHAGWSGPNCSFACNNSYGENCQYSCDPSCVNHTCDPFDGNCQHACSNDSSKGCDVAKPESLDQGSGVISVAIGGIFSACVILVIAIAVFLIRYKRKSSIMTKKKTSALSTKQHLPMKTMKKQHYHDYDSALSDEPDEPDDSAPVLPERNMRGPPTNKNIPVRNIKAQIANMSAKENAGFKYEYNDIPRGELCSCLEGKKPENKVKNRYVTIFSYDHSRVVLNSPGYDGNGYIHANYIEDTKGVRSYIATQGPKPKTIADFWTMVSQEEVTVIVCLTNLKEGAKNKCAQYWPNVNDKLQGGNITIRNLGEKTYAEHIIRQFKIHNKAKGEDRLVTMYHYTAWADHGVADPLSLVVFHRQVMKATAQSNGKYTLVHCSAGVGRTGTYIALDALYREGQKSGKINVPMYVRTMRKDRMNMIQGDEQYKLLYLALMEAFNGPSRCLATEKFLRKYQDENCYTNCGNVRPNTTQKFALSTEFEELLALRKVYSNKDYELGQTHLSANYTQNVLPVEQYICHLSYVRGRNTYYNAVLLQSFLEKDCMISGQYPLPDYTEDLLRIIRDFDARIVVFLCPVKDLASSSTWFPTKTQVKFIGNFTIKHVNEAKGSHVKMTKLVLQAKENNDMRITVLECPTWKERQSTADKRVLLDVIKEVKTEKINTEGRILVLSSDGATRCGPFFVVYNALEQITVDREVDIFTIARQLQVRRTEFVSTLDEYQLCYDVIAEYLLNDCVYGNV</sequence>
<dbReference type="SMART" id="SM00404">
    <property type="entry name" value="PTPc_motif"/>
    <property type="match status" value="2"/>
</dbReference>
<feature type="compositionally biased region" description="Acidic residues" evidence="5">
    <location>
        <begin position="595"/>
        <end position="604"/>
    </location>
</feature>
<dbReference type="PROSITE" id="PS00022">
    <property type="entry name" value="EGF_1"/>
    <property type="match status" value="1"/>
</dbReference>